<dbReference type="GO" id="GO:0032509">
    <property type="term" value="P:endosome transport via multivesicular body sorting pathway"/>
    <property type="evidence" value="ECO:0000318"/>
    <property type="project" value="GO_Central"/>
</dbReference>
<sequence length="201" mass="23175">MKKSNTSFFQMGLFGFRVNPDEKLKQFKFSLRKSEREIEREFNRISRQENQIKTQMKNAAKKGQTEILTILAKDIVRNRMAARKMLKLKSTLESLGLRITLIKAQSGSMNALKIATQAMTQLNRMVNLPQMQAIMQKFMMENEMMDMKGEVMDGLTDDLWDDDGYMEEETANQYSQVFKEMGIPLTPQIEAAVSKPKAIES</sequence>
<protein>
    <submittedName>
        <fullName evidence="2">SNF7 family protein</fullName>
    </submittedName>
</protein>
<proteinExistence type="predicted"/>
<dbReference type="GO" id="GO:0015031">
    <property type="term" value="P:protein transport"/>
    <property type="evidence" value="ECO:0000318"/>
    <property type="project" value="GO_Central"/>
</dbReference>
<dbReference type="PANTHER" id="PTHR10476">
    <property type="entry name" value="CHARGED MULTIVESICULAR BODY PROTEIN"/>
    <property type="match status" value="1"/>
</dbReference>
<dbReference type="SMR" id="A2GGE6"/>
<gene>
    <name evidence="2" type="ORF">TVAG_259610</name>
</gene>
<name>A2GGE6_TRIV3</name>
<dbReference type="GO" id="GO:0000815">
    <property type="term" value="C:ESCRT III complex"/>
    <property type="evidence" value="ECO:0000318"/>
    <property type="project" value="GO_Central"/>
</dbReference>
<dbReference type="GO" id="GO:0005771">
    <property type="term" value="C:multivesicular body"/>
    <property type="evidence" value="ECO:0000318"/>
    <property type="project" value="GO_Central"/>
</dbReference>
<dbReference type="AlphaFoldDB" id="A2GGE6"/>
<feature type="coiled-coil region" evidence="1">
    <location>
        <begin position="31"/>
        <end position="58"/>
    </location>
</feature>
<reference evidence="2" key="1">
    <citation type="submission" date="2006-10" db="EMBL/GenBank/DDBJ databases">
        <authorList>
            <person name="Amadeo P."/>
            <person name="Zhao Q."/>
            <person name="Wortman J."/>
            <person name="Fraser-Liggett C."/>
            <person name="Carlton J."/>
        </authorList>
    </citation>
    <scope>NUCLEOTIDE SEQUENCE</scope>
    <source>
        <strain evidence="2">G3</strain>
    </source>
</reference>
<dbReference type="FunCoup" id="A2GGE6">
    <property type="interactions" value="545"/>
</dbReference>
<evidence type="ECO:0000313" key="2">
    <source>
        <dbReference type="EMBL" id="EAX83772.1"/>
    </source>
</evidence>
<dbReference type="eggNOG" id="KOG3230">
    <property type="taxonomic scope" value="Eukaryota"/>
</dbReference>
<dbReference type="Pfam" id="PF03357">
    <property type="entry name" value="Snf7"/>
    <property type="match status" value="1"/>
</dbReference>
<dbReference type="Gene3D" id="6.10.140.1230">
    <property type="match status" value="1"/>
</dbReference>
<dbReference type="KEGG" id="tva:4741403"/>
<organism evidence="2 3">
    <name type="scientific">Trichomonas vaginalis (strain ATCC PRA-98 / G3)</name>
    <dbReference type="NCBI Taxonomy" id="412133"/>
    <lineage>
        <taxon>Eukaryota</taxon>
        <taxon>Metamonada</taxon>
        <taxon>Parabasalia</taxon>
        <taxon>Trichomonadida</taxon>
        <taxon>Trichomonadidae</taxon>
        <taxon>Trichomonas</taxon>
    </lineage>
</organism>
<dbReference type="OrthoDB" id="10252926at2759"/>
<dbReference type="OMA" id="MEMSEEM"/>
<dbReference type="STRING" id="5722.A2GGE6"/>
<dbReference type="InterPro" id="IPR005024">
    <property type="entry name" value="Snf7_fam"/>
</dbReference>
<dbReference type="GO" id="GO:0045324">
    <property type="term" value="P:late endosome to vacuole transport"/>
    <property type="evidence" value="ECO:0000318"/>
    <property type="project" value="GO_Central"/>
</dbReference>
<dbReference type="EMBL" id="DS115726">
    <property type="protein sequence ID" value="EAX83772.1"/>
    <property type="molecule type" value="Genomic_DNA"/>
</dbReference>
<keyword evidence="3" id="KW-1185">Reference proteome</keyword>
<dbReference type="VEuPathDB" id="TrichDB:TVAGG3_0631540"/>
<dbReference type="VEuPathDB" id="TrichDB:TVAG_259610"/>
<evidence type="ECO:0000256" key="1">
    <source>
        <dbReference type="SAM" id="Coils"/>
    </source>
</evidence>
<dbReference type="Proteomes" id="UP000001542">
    <property type="component" value="Unassembled WGS sequence"/>
</dbReference>
<dbReference type="RefSeq" id="XP_001296702.1">
    <property type="nucleotide sequence ID" value="XM_001296701.1"/>
</dbReference>
<evidence type="ECO:0000313" key="3">
    <source>
        <dbReference type="Proteomes" id="UP000001542"/>
    </source>
</evidence>
<dbReference type="InParanoid" id="A2GGE6"/>
<reference evidence="2" key="2">
    <citation type="journal article" date="2007" name="Science">
        <title>Draft genome sequence of the sexually transmitted pathogen Trichomonas vaginalis.</title>
        <authorList>
            <person name="Carlton J.M."/>
            <person name="Hirt R.P."/>
            <person name="Silva J.C."/>
            <person name="Delcher A.L."/>
            <person name="Schatz M."/>
            <person name="Zhao Q."/>
            <person name="Wortman J.R."/>
            <person name="Bidwell S.L."/>
            <person name="Alsmark U.C.M."/>
            <person name="Besteiro S."/>
            <person name="Sicheritz-Ponten T."/>
            <person name="Noel C.J."/>
            <person name="Dacks J.B."/>
            <person name="Foster P.G."/>
            <person name="Simillion C."/>
            <person name="Van de Peer Y."/>
            <person name="Miranda-Saavedra D."/>
            <person name="Barton G.J."/>
            <person name="Westrop G.D."/>
            <person name="Mueller S."/>
            <person name="Dessi D."/>
            <person name="Fiori P.L."/>
            <person name="Ren Q."/>
            <person name="Paulsen I."/>
            <person name="Zhang H."/>
            <person name="Bastida-Corcuera F.D."/>
            <person name="Simoes-Barbosa A."/>
            <person name="Brown M.T."/>
            <person name="Hayes R.D."/>
            <person name="Mukherjee M."/>
            <person name="Okumura C.Y."/>
            <person name="Schneider R."/>
            <person name="Smith A.J."/>
            <person name="Vanacova S."/>
            <person name="Villalvazo M."/>
            <person name="Haas B.J."/>
            <person name="Pertea M."/>
            <person name="Feldblyum T.V."/>
            <person name="Utterback T.R."/>
            <person name="Shu C.L."/>
            <person name="Osoegawa K."/>
            <person name="de Jong P.J."/>
            <person name="Hrdy I."/>
            <person name="Horvathova L."/>
            <person name="Zubacova Z."/>
            <person name="Dolezal P."/>
            <person name="Malik S.B."/>
            <person name="Logsdon J.M. Jr."/>
            <person name="Henze K."/>
            <person name="Gupta A."/>
            <person name="Wang C.C."/>
            <person name="Dunne R.L."/>
            <person name="Upcroft J.A."/>
            <person name="Upcroft P."/>
            <person name="White O."/>
            <person name="Salzberg S.L."/>
            <person name="Tang P."/>
            <person name="Chiu C.-H."/>
            <person name="Lee Y.-S."/>
            <person name="Embley T.M."/>
            <person name="Coombs G.H."/>
            <person name="Mottram J.C."/>
            <person name="Tachezy J."/>
            <person name="Fraser-Liggett C.M."/>
            <person name="Johnson P.J."/>
        </authorList>
    </citation>
    <scope>NUCLEOTIDE SEQUENCE [LARGE SCALE GENOMIC DNA]</scope>
    <source>
        <strain evidence="2">G3</strain>
    </source>
</reference>
<accession>A2GGE6</accession>
<keyword evidence="1" id="KW-0175">Coiled coil</keyword>